<dbReference type="Proteomes" id="UP000314294">
    <property type="component" value="Unassembled WGS sequence"/>
</dbReference>
<proteinExistence type="predicted"/>
<sequence>MVTGQQTTTGGSAVTSFSRDPNLGQKAAELTENDVDKNAEAETASGRRPWRKTTDAVNHAHAERRAAIAEEEVAADLRPRGGGAASVPLLRHAGSIHGKLGKQCK</sequence>
<accession>A0A4Z2DYG4</accession>
<feature type="region of interest" description="Disordered" evidence="1">
    <location>
        <begin position="1"/>
        <end position="54"/>
    </location>
</feature>
<gene>
    <name evidence="2" type="ORF">EYF80_068431</name>
</gene>
<organism evidence="2 3">
    <name type="scientific">Liparis tanakae</name>
    <name type="common">Tanaka's snailfish</name>
    <dbReference type="NCBI Taxonomy" id="230148"/>
    <lineage>
        <taxon>Eukaryota</taxon>
        <taxon>Metazoa</taxon>
        <taxon>Chordata</taxon>
        <taxon>Craniata</taxon>
        <taxon>Vertebrata</taxon>
        <taxon>Euteleostomi</taxon>
        <taxon>Actinopterygii</taxon>
        <taxon>Neopterygii</taxon>
        <taxon>Teleostei</taxon>
        <taxon>Neoteleostei</taxon>
        <taxon>Acanthomorphata</taxon>
        <taxon>Eupercaria</taxon>
        <taxon>Perciformes</taxon>
        <taxon>Cottioidei</taxon>
        <taxon>Cottales</taxon>
        <taxon>Liparidae</taxon>
        <taxon>Liparis</taxon>
    </lineage>
</organism>
<evidence type="ECO:0000313" key="3">
    <source>
        <dbReference type="Proteomes" id="UP000314294"/>
    </source>
</evidence>
<comment type="caution">
    <text evidence="2">The sequence shown here is derived from an EMBL/GenBank/DDBJ whole genome shotgun (WGS) entry which is preliminary data.</text>
</comment>
<evidence type="ECO:0000256" key="1">
    <source>
        <dbReference type="SAM" id="MobiDB-lite"/>
    </source>
</evidence>
<evidence type="ECO:0000313" key="2">
    <source>
        <dbReference type="EMBL" id="TNN21458.1"/>
    </source>
</evidence>
<keyword evidence="3" id="KW-1185">Reference proteome</keyword>
<feature type="compositionally biased region" description="Polar residues" evidence="1">
    <location>
        <begin position="1"/>
        <end position="19"/>
    </location>
</feature>
<reference evidence="2 3" key="1">
    <citation type="submission" date="2019-03" db="EMBL/GenBank/DDBJ databases">
        <title>First draft genome of Liparis tanakae, snailfish: a comprehensive survey of snailfish specific genes.</title>
        <authorList>
            <person name="Kim W."/>
            <person name="Song I."/>
            <person name="Jeong J.-H."/>
            <person name="Kim D."/>
            <person name="Kim S."/>
            <person name="Ryu S."/>
            <person name="Song J.Y."/>
            <person name="Lee S.K."/>
        </authorList>
    </citation>
    <scope>NUCLEOTIDE SEQUENCE [LARGE SCALE GENOMIC DNA]</scope>
    <source>
        <tissue evidence="2">Muscle</tissue>
    </source>
</reference>
<protein>
    <submittedName>
        <fullName evidence="2">Uncharacterized protein</fullName>
    </submittedName>
</protein>
<dbReference type="EMBL" id="SRLO01027858">
    <property type="protein sequence ID" value="TNN21458.1"/>
    <property type="molecule type" value="Genomic_DNA"/>
</dbReference>
<dbReference type="AlphaFoldDB" id="A0A4Z2DYG4"/>
<name>A0A4Z2DYG4_9TELE</name>